<proteinExistence type="predicted"/>
<dbReference type="Gene3D" id="3.10.180.10">
    <property type="entry name" value="2,3-Dihydroxybiphenyl 1,2-Dioxygenase, domain 1"/>
    <property type="match status" value="1"/>
</dbReference>
<evidence type="ECO:0000313" key="2">
    <source>
        <dbReference type="EMBL" id="MFK2872421.1"/>
    </source>
</evidence>
<dbReference type="InterPro" id="IPR029068">
    <property type="entry name" value="Glyas_Bleomycin-R_OHBP_Dase"/>
</dbReference>
<comment type="caution">
    <text evidence="2">The sequence shown here is derived from an EMBL/GenBank/DDBJ whole genome shotgun (WGS) entry which is preliminary data.</text>
</comment>
<feature type="domain" description="VOC" evidence="1">
    <location>
        <begin position="4"/>
        <end position="124"/>
    </location>
</feature>
<dbReference type="Proteomes" id="UP001620405">
    <property type="component" value="Unassembled WGS sequence"/>
</dbReference>
<dbReference type="InterPro" id="IPR037523">
    <property type="entry name" value="VOC_core"/>
</dbReference>
<gene>
    <name evidence="2" type="ORF">ISP13_02675</name>
</gene>
<reference evidence="2 3" key="1">
    <citation type="submission" date="2020-10" db="EMBL/GenBank/DDBJ databases">
        <title>Phylogeny of dyella-like bacteria.</title>
        <authorList>
            <person name="Fu J."/>
        </authorList>
    </citation>
    <scope>NUCLEOTIDE SEQUENCE [LARGE SCALE GENOMIC DNA]</scope>
    <source>
        <strain evidence="2 3">DHOB07</strain>
    </source>
</reference>
<name>A0ABW8IR42_9GAMM</name>
<protein>
    <recommendedName>
        <fullName evidence="1">VOC domain-containing protein</fullName>
    </recommendedName>
</protein>
<sequence>MTMSIGHIALIVRDPARTAALFSGVLGAQVIADRPDDEGHPQTFAKFGGVWFVIVQGTGPACRTGDHIALEVSHDELMACAGKLATFDVEHFMARKDTALYFMDYDNHVFELDAGGSMDEMLAGHA</sequence>
<dbReference type="PROSITE" id="PS51819">
    <property type="entry name" value="VOC"/>
    <property type="match status" value="1"/>
</dbReference>
<keyword evidence="3" id="KW-1185">Reference proteome</keyword>
<dbReference type="Pfam" id="PF00903">
    <property type="entry name" value="Glyoxalase"/>
    <property type="match status" value="1"/>
</dbReference>
<accession>A0ABW8IR42</accession>
<evidence type="ECO:0000313" key="3">
    <source>
        <dbReference type="Proteomes" id="UP001620405"/>
    </source>
</evidence>
<dbReference type="SUPFAM" id="SSF54593">
    <property type="entry name" value="Glyoxalase/Bleomycin resistance protein/Dihydroxybiphenyl dioxygenase"/>
    <property type="match status" value="1"/>
</dbReference>
<evidence type="ECO:0000259" key="1">
    <source>
        <dbReference type="PROSITE" id="PS51819"/>
    </source>
</evidence>
<organism evidence="2 3">
    <name type="scientific">Dyella lipolytica</name>
    <dbReference type="NCBI Taxonomy" id="1867835"/>
    <lineage>
        <taxon>Bacteria</taxon>
        <taxon>Pseudomonadati</taxon>
        <taxon>Pseudomonadota</taxon>
        <taxon>Gammaproteobacteria</taxon>
        <taxon>Lysobacterales</taxon>
        <taxon>Rhodanobacteraceae</taxon>
        <taxon>Dyella</taxon>
    </lineage>
</organism>
<dbReference type="InterPro" id="IPR004360">
    <property type="entry name" value="Glyas_Fos-R_dOase_dom"/>
</dbReference>
<dbReference type="EMBL" id="JADIKG010000010">
    <property type="protein sequence ID" value="MFK2872421.1"/>
    <property type="molecule type" value="Genomic_DNA"/>
</dbReference>
<dbReference type="RefSeq" id="WP_284399867.1">
    <property type="nucleotide sequence ID" value="NZ_BSNQ01000005.1"/>
</dbReference>